<feature type="transmembrane region" description="Helical" evidence="7">
    <location>
        <begin position="219"/>
        <end position="236"/>
    </location>
</feature>
<feature type="transmembrane region" description="Helical" evidence="7">
    <location>
        <begin position="284"/>
        <end position="303"/>
    </location>
</feature>
<evidence type="ECO:0000256" key="1">
    <source>
        <dbReference type="ARBA" id="ARBA00004141"/>
    </source>
</evidence>
<keyword evidence="6" id="KW-0479">Metal-binding</keyword>
<dbReference type="OrthoDB" id="529367at2759"/>
<dbReference type="STRING" id="37360.A0A0G4IHW8"/>
<feature type="transmembrane region" description="Helical" evidence="7">
    <location>
        <begin position="97"/>
        <end position="115"/>
    </location>
</feature>
<dbReference type="EMBL" id="CDSF01000001">
    <property type="protein sequence ID" value="CEO94670.1"/>
    <property type="molecule type" value="Genomic_DNA"/>
</dbReference>
<evidence type="ECO:0000256" key="6">
    <source>
        <dbReference type="PIRSR" id="PIRSR604254-1"/>
    </source>
</evidence>
<evidence type="ECO:0000256" key="3">
    <source>
        <dbReference type="ARBA" id="ARBA00022692"/>
    </source>
</evidence>
<evidence type="ECO:0000313" key="9">
    <source>
        <dbReference type="Proteomes" id="UP000039324"/>
    </source>
</evidence>
<dbReference type="PANTHER" id="PTHR20855">
    <property type="entry name" value="ADIPOR/PROGESTIN RECEPTOR-RELATED"/>
    <property type="match status" value="1"/>
</dbReference>
<feature type="transmembrane region" description="Helical" evidence="7">
    <location>
        <begin position="155"/>
        <end position="181"/>
    </location>
</feature>
<dbReference type="Pfam" id="PF03006">
    <property type="entry name" value="HlyIII"/>
    <property type="match status" value="1"/>
</dbReference>
<accession>A0A0G4IHW8</accession>
<sequence length="319" mass="35876">LLLLALDTVMKKHGMDGERSPSPRSHTRMFFAADGGIVEVRTSTDTSPTHKQRAESTRKWPPHVAKNRYIARGFSIHEGYWHKLADLHTFDNETMNIISAIVGFAPSALLVLNLASMPSIDGFNPNGLYMSIALFACNALIVAGYHAFLSIPHHYSIWSAGDLIGINLAIMALSLCLQYYGFQLTNLSWQAEFILVVCAIAATSAFCAVYRVMDGRDGLLWLQGVNIICVIIFVIPTHILHTPKTPRGDLFLFLLIAGAVIHVLKIPERLVPHRFDLFGHSHMWWHLAYSIAYYAFFTNMFVIKTGRADLLWDHELIFH</sequence>
<comment type="subcellular location">
    <subcellularLocation>
        <location evidence="1">Membrane</location>
        <topology evidence="1">Multi-pass membrane protein</topology>
    </subcellularLocation>
</comment>
<organism evidence="8 9">
    <name type="scientific">Plasmodiophora brassicae</name>
    <name type="common">Clubroot disease agent</name>
    <dbReference type="NCBI Taxonomy" id="37360"/>
    <lineage>
        <taxon>Eukaryota</taxon>
        <taxon>Sar</taxon>
        <taxon>Rhizaria</taxon>
        <taxon>Endomyxa</taxon>
        <taxon>Phytomyxea</taxon>
        <taxon>Plasmodiophorida</taxon>
        <taxon>Plasmodiophoridae</taxon>
        <taxon>Plasmodiophora</taxon>
    </lineage>
</organism>
<evidence type="ECO:0000313" key="8">
    <source>
        <dbReference type="EMBL" id="CEO94670.1"/>
    </source>
</evidence>
<dbReference type="GO" id="GO:0046872">
    <property type="term" value="F:metal ion binding"/>
    <property type="evidence" value="ECO:0007669"/>
    <property type="project" value="UniProtKB-KW"/>
</dbReference>
<evidence type="ECO:0000256" key="7">
    <source>
        <dbReference type="SAM" id="Phobius"/>
    </source>
</evidence>
<keyword evidence="4 7" id="KW-1133">Transmembrane helix</keyword>
<dbReference type="PANTHER" id="PTHR20855:SF52">
    <property type="entry name" value="ADIPONECTIN RECEPTOR PROTEIN"/>
    <property type="match status" value="1"/>
</dbReference>
<keyword evidence="6" id="KW-0862">Zinc</keyword>
<dbReference type="InterPro" id="IPR004254">
    <property type="entry name" value="AdipoR/HlyIII-related"/>
</dbReference>
<feature type="transmembrane region" description="Helical" evidence="7">
    <location>
        <begin position="193"/>
        <end position="213"/>
    </location>
</feature>
<gene>
    <name evidence="8" type="ORF">PBRA_000455</name>
</gene>
<keyword evidence="9" id="KW-1185">Reference proteome</keyword>
<evidence type="ECO:0000256" key="4">
    <source>
        <dbReference type="ARBA" id="ARBA00022989"/>
    </source>
</evidence>
<name>A0A0G4IHW8_PLABS</name>
<feature type="non-terminal residue" evidence="8">
    <location>
        <position position="1"/>
    </location>
</feature>
<proteinExistence type="inferred from homology"/>
<keyword evidence="3 7" id="KW-0812">Transmembrane</keyword>
<evidence type="ECO:0000256" key="2">
    <source>
        <dbReference type="ARBA" id="ARBA00007018"/>
    </source>
</evidence>
<feature type="transmembrane region" description="Helical" evidence="7">
    <location>
        <begin position="248"/>
        <end position="264"/>
    </location>
</feature>
<dbReference type="AlphaFoldDB" id="A0A0G4IHW8"/>
<dbReference type="Proteomes" id="UP000039324">
    <property type="component" value="Unassembled WGS sequence"/>
</dbReference>
<evidence type="ECO:0000256" key="5">
    <source>
        <dbReference type="ARBA" id="ARBA00023136"/>
    </source>
</evidence>
<reference evidence="8 9" key="1">
    <citation type="submission" date="2015-02" db="EMBL/GenBank/DDBJ databases">
        <authorList>
            <person name="Chooi Y.-H."/>
        </authorList>
    </citation>
    <scope>NUCLEOTIDE SEQUENCE [LARGE SCALE GENOMIC DNA]</scope>
    <source>
        <strain evidence="8">E3</strain>
    </source>
</reference>
<comment type="similarity">
    <text evidence="2">Belongs to the ADIPOR family.</text>
</comment>
<dbReference type="GO" id="GO:0038023">
    <property type="term" value="F:signaling receptor activity"/>
    <property type="evidence" value="ECO:0007669"/>
    <property type="project" value="TreeGrafter"/>
</dbReference>
<feature type="binding site" evidence="6">
    <location>
        <position position="146"/>
    </location>
    <ligand>
        <name>Zn(2+)</name>
        <dbReference type="ChEBI" id="CHEBI:29105"/>
    </ligand>
</feature>
<feature type="transmembrane region" description="Helical" evidence="7">
    <location>
        <begin position="127"/>
        <end position="149"/>
    </location>
</feature>
<keyword evidence="5 7" id="KW-0472">Membrane</keyword>
<dbReference type="GO" id="GO:0016020">
    <property type="term" value="C:membrane"/>
    <property type="evidence" value="ECO:0007669"/>
    <property type="project" value="UniProtKB-SubCell"/>
</dbReference>
<feature type="binding site" evidence="6">
    <location>
        <position position="282"/>
    </location>
    <ligand>
        <name>Zn(2+)</name>
        <dbReference type="ChEBI" id="CHEBI:29105"/>
    </ligand>
</feature>
<protein>
    <submittedName>
        <fullName evidence="8">Uncharacterized protein</fullName>
    </submittedName>
</protein>
<feature type="binding site" evidence="6">
    <location>
        <position position="286"/>
    </location>
    <ligand>
        <name>Zn(2+)</name>
        <dbReference type="ChEBI" id="CHEBI:29105"/>
    </ligand>
</feature>